<keyword evidence="1" id="KW-0479">Metal-binding</keyword>
<feature type="domain" description="4Fe-4S ferredoxin-type" evidence="4">
    <location>
        <begin position="243"/>
        <end position="335"/>
    </location>
</feature>
<evidence type="ECO:0000256" key="2">
    <source>
        <dbReference type="ARBA" id="ARBA00023004"/>
    </source>
</evidence>
<protein>
    <recommendedName>
        <fullName evidence="4">4Fe-4S ferredoxin-type domain-containing protein</fullName>
    </recommendedName>
</protein>
<proteinExistence type="predicted"/>
<reference evidence="5" key="1">
    <citation type="journal article" date="2020" name="mSystems">
        <title>Genome- and Community-Level Interaction Insights into Carbon Utilization and Element Cycling Functions of Hydrothermarchaeota in Hydrothermal Sediment.</title>
        <authorList>
            <person name="Zhou Z."/>
            <person name="Liu Y."/>
            <person name="Xu W."/>
            <person name="Pan J."/>
            <person name="Luo Z.H."/>
            <person name="Li M."/>
        </authorList>
    </citation>
    <scope>NUCLEOTIDE SEQUENCE [LARGE SCALE GENOMIC DNA]</scope>
    <source>
        <strain evidence="5">SpSt-1182</strain>
    </source>
</reference>
<sequence length="344" mass="38696">MSIQFLAQSSQSEWIESLSRDATLFFPALTKDQVHWQCLDPATPGKDDDAPWALGHIRAAEPVKSFFFTPREKVAEMPGKLEPAAPGKRVLFGAKACDIVALRVHRKMYLEQEFKDEFYRGRRENTLIIVADCPVPEDSCFCNLVHGRPYATDDDRDEGDVALSVVEGGWLLEPLSDAGDKLVALARTTPATEAQLAAREASRQTAAKRLAETNPKQFAPDTPARIWKRVQDDAFWSRHAADCVECYGCLMACPTCYCFLLYDKAKDQGMERTKVWDACYIAAYARVGGGANPRAEFVKRFYNRFFCKFSHFPTWQKMPACSGCGRCYKVCMGKIDIRKVLAEV</sequence>
<keyword evidence="3" id="KW-0411">Iron-sulfur</keyword>
<gene>
    <name evidence="5" type="ORF">ENN51_00675</name>
</gene>
<evidence type="ECO:0000256" key="3">
    <source>
        <dbReference type="ARBA" id="ARBA00023014"/>
    </source>
</evidence>
<dbReference type="Pfam" id="PF17179">
    <property type="entry name" value="Fer4_22"/>
    <property type="match status" value="1"/>
</dbReference>
<comment type="caution">
    <text evidence="5">The sequence shown here is derived from an EMBL/GenBank/DDBJ whole genome shotgun (WGS) entry which is preliminary data.</text>
</comment>
<evidence type="ECO:0000259" key="4">
    <source>
        <dbReference type="Pfam" id="PF17179"/>
    </source>
</evidence>
<dbReference type="GO" id="GO:0046872">
    <property type="term" value="F:metal ion binding"/>
    <property type="evidence" value="ECO:0007669"/>
    <property type="project" value="UniProtKB-KW"/>
</dbReference>
<dbReference type="PANTHER" id="PTHR40447:SF1">
    <property type="entry name" value="ANAEROBIC SULFITE REDUCTASE SUBUNIT A"/>
    <property type="match status" value="1"/>
</dbReference>
<dbReference type="PANTHER" id="PTHR40447">
    <property type="entry name" value="ANAEROBIC SULFITE REDUCTASE SUBUNIT A"/>
    <property type="match status" value="1"/>
</dbReference>
<evidence type="ECO:0000256" key="1">
    <source>
        <dbReference type="ARBA" id="ARBA00022723"/>
    </source>
</evidence>
<organism evidence="5">
    <name type="scientific">candidate division WOR-3 bacterium</name>
    <dbReference type="NCBI Taxonomy" id="2052148"/>
    <lineage>
        <taxon>Bacteria</taxon>
        <taxon>Bacteria division WOR-3</taxon>
    </lineage>
</organism>
<keyword evidence="2" id="KW-0408">Iron</keyword>
<dbReference type="SUPFAM" id="SSF54862">
    <property type="entry name" value="4Fe-4S ferredoxins"/>
    <property type="match status" value="1"/>
</dbReference>
<dbReference type="EMBL" id="DSBX01000020">
    <property type="protein sequence ID" value="HDQ98788.1"/>
    <property type="molecule type" value="Genomic_DNA"/>
</dbReference>
<dbReference type="AlphaFoldDB" id="A0A7V0T4L2"/>
<dbReference type="InterPro" id="IPR017900">
    <property type="entry name" value="4Fe4S_Fe_S_CS"/>
</dbReference>
<dbReference type="InterPro" id="IPR017896">
    <property type="entry name" value="4Fe4S_Fe-S-bd"/>
</dbReference>
<dbReference type="Proteomes" id="UP000885672">
    <property type="component" value="Unassembled WGS sequence"/>
</dbReference>
<evidence type="ECO:0000313" key="5">
    <source>
        <dbReference type="EMBL" id="HDQ98788.1"/>
    </source>
</evidence>
<name>A0A7V0T4L2_UNCW3</name>
<dbReference type="GO" id="GO:0051536">
    <property type="term" value="F:iron-sulfur cluster binding"/>
    <property type="evidence" value="ECO:0007669"/>
    <property type="project" value="UniProtKB-KW"/>
</dbReference>
<dbReference type="PROSITE" id="PS00198">
    <property type="entry name" value="4FE4S_FER_1"/>
    <property type="match status" value="1"/>
</dbReference>
<accession>A0A7V0T4L2</accession>